<reference evidence="1" key="1">
    <citation type="submission" date="2022-07" db="EMBL/GenBank/DDBJ databases">
        <title>Genome Sequence of Lecanicillium saksenae.</title>
        <authorList>
            <person name="Buettner E."/>
        </authorList>
    </citation>
    <scope>NUCLEOTIDE SEQUENCE</scope>
    <source>
        <strain evidence="1">VT-O1</strain>
    </source>
</reference>
<organism evidence="1 2">
    <name type="scientific">Lecanicillium saksenae</name>
    <dbReference type="NCBI Taxonomy" id="468837"/>
    <lineage>
        <taxon>Eukaryota</taxon>
        <taxon>Fungi</taxon>
        <taxon>Dikarya</taxon>
        <taxon>Ascomycota</taxon>
        <taxon>Pezizomycotina</taxon>
        <taxon>Sordariomycetes</taxon>
        <taxon>Hypocreomycetidae</taxon>
        <taxon>Hypocreales</taxon>
        <taxon>Cordycipitaceae</taxon>
        <taxon>Lecanicillium</taxon>
    </lineage>
</organism>
<protein>
    <submittedName>
        <fullName evidence="1">Uncharacterized protein</fullName>
    </submittedName>
</protein>
<dbReference type="Proteomes" id="UP001148737">
    <property type="component" value="Unassembled WGS sequence"/>
</dbReference>
<gene>
    <name evidence="1" type="ORF">NLG97_g1881</name>
</gene>
<name>A0ACC1R566_9HYPO</name>
<keyword evidence="2" id="KW-1185">Reference proteome</keyword>
<evidence type="ECO:0000313" key="2">
    <source>
        <dbReference type="Proteomes" id="UP001148737"/>
    </source>
</evidence>
<comment type="caution">
    <text evidence="1">The sequence shown here is derived from an EMBL/GenBank/DDBJ whole genome shotgun (WGS) entry which is preliminary data.</text>
</comment>
<evidence type="ECO:0000313" key="1">
    <source>
        <dbReference type="EMBL" id="KAJ3497465.1"/>
    </source>
</evidence>
<sequence>MKTAAIKIFLLSLAGQVRGGLAAGRMVEPELSERGNSHVYLANGADANLRVMVGLKSGWAKADAFTDASLMIASTAVLALATGGAGLAAAPVAASTMADVGAAMFYSAGLGFKGFEAAQMIEAFKTSSVPVAPQQYADIYDESFFRQYLSPSGIAGMVGAETVSVVILNEATKQVASFDTGPDESWIVKSDKIVHSIYGSIWQEDSSKPSVSWGQ</sequence>
<proteinExistence type="predicted"/>
<accession>A0ACC1R566</accession>
<dbReference type="EMBL" id="JANAKD010000109">
    <property type="protein sequence ID" value="KAJ3497465.1"/>
    <property type="molecule type" value="Genomic_DNA"/>
</dbReference>